<keyword evidence="3" id="KW-1185">Reference proteome</keyword>
<dbReference type="EMBL" id="JAINUF010000014">
    <property type="protein sequence ID" value="KAJ8342015.1"/>
    <property type="molecule type" value="Genomic_DNA"/>
</dbReference>
<sequence length="132" mass="14417">MVPQQSEGSLRRSNPRGGLGSDRVNRLCKQRRRETRGTVRRDAPLQSAPERQRGAGAGGGCTEAQICPTHGALATVIESRLKKRWSRTTPLKLRVQATLRSSSLIGASFPVALYQSPSRTQARASEDSACFR</sequence>
<evidence type="ECO:0000313" key="3">
    <source>
        <dbReference type="Proteomes" id="UP001152622"/>
    </source>
</evidence>
<dbReference type="AlphaFoldDB" id="A0A9Q1IIP9"/>
<protein>
    <submittedName>
        <fullName evidence="2">Uncharacterized protein</fullName>
    </submittedName>
</protein>
<feature type="compositionally biased region" description="Polar residues" evidence="1">
    <location>
        <begin position="1"/>
        <end position="12"/>
    </location>
</feature>
<evidence type="ECO:0000313" key="2">
    <source>
        <dbReference type="EMBL" id="KAJ8342015.1"/>
    </source>
</evidence>
<name>A0A9Q1IIP9_SYNKA</name>
<comment type="caution">
    <text evidence="2">The sequence shown here is derived from an EMBL/GenBank/DDBJ whole genome shotgun (WGS) entry which is preliminary data.</text>
</comment>
<proteinExistence type="predicted"/>
<gene>
    <name evidence="2" type="ORF">SKAU_G00319430</name>
</gene>
<accession>A0A9Q1IIP9</accession>
<reference evidence="2" key="1">
    <citation type="journal article" date="2023" name="Science">
        <title>Genome structures resolve the early diversification of teleost fishes.</title>
        <authorList>
            <person name="Parey E."/>
            <person name="Louis A."/>
            <person name="Montfort J."/>
            <person name="Bouchez O."/>
            <person name="Roques C."/>
            <person name="Iampietro C."/>
            <person name="Lluch J."/>
            <person name="Castinel A."/>
            <person name="Donnadieu C."/>
            <person name="Desvignes T."/>
            <person name="Floi Bucao C."/>
            <person name="Jouanno E."/>
            <person name="Wen M."/>
            <person name="Mejri S."/>
            <person name="Dirks R."/>
            <person name="Jansen H."/>
            <person name="Henkel C."/>
            <person name="Chen W.J."/>
            <person name="Zahm M."/>
            <person name="Cabau C."/>
            <person name="Klopp C."/>
            <person name="Thompson A.W."/>
            <person name="Robinson-Rechavi M."/>
            <person name="Braasch I."/>
            <person name="Lecointre G."/>
            <person name="Bobe J."/>
            <person name="Postlethwait J.H."/>
            <person name="Berthelot C."/>
            <person name="Roest Crollius H."/>
            <person name="Guiguen Y."/>
        </authorList>
    </citation>
    <scope>NUCLEOTIDE SEQUENCE</scope>
    <source>
        <strain evidence="2">WJC10195</strain>
    </source>
</reference>
<dbReference type="Proteomes" id="UP001152622">
    <property type="component" value="Chromosome 14"/>
</dbReference>
<feature type="region of interest" description="Disordered" evidence="1">
    <location>
        <begin position="1"/>
        <end position="64"/>
    </location>
</feature>
<evidence type="ECO:0000256" key="1">
    <source>
        <dbReference type="SAM" id="MobiDB-lite"/>
    </source>
</evidence>
<organism evidence="2 3">
    <name type="scientific">Synaphobranchus kaupii</name>
    <name type="common">Kaup's arrowtooth eel</name>
    <dbReference type="NCBI Taxonomy" id="118154"/>
    <lineage>
        <taxon>Eukaryota</taxon>
        <taxon>Metazoa</taxon>
        <taxon>Chordata</taxon>
        <taxon>Craniata</taxon>
        <taxon>Vertebrata</taxon>
        <taxon>Euteleostomi</taxon>
        <taxon>Actinopterygii</taxon>
        <taxon>Neopterygii</taxon>
        <taxon>Teleostei</taxon>
        <taxon>Anguilliformes</taxon>
        <taxon>Synaphobranchidae</taxon>
        <taxon>Synaphobranchus</taxon>
    </lineage>
</organism>